<proteinExistence type="predicted"/>
<protein>
    <submittedName>
        <fullName evidence="1">Uncharacterized protein</fullName>
    </submittedName>
</protein>
<dbReference type="Proteomes" id="UP000735302">
    <property type="component" value="Unassembled WGS sequence"/>
</dbReference>
<evidence type="ECO:0000313" key="2">
    <source>
        <dbReference type="Proteomes" id="UP000735302"/>
    </source>
</evidence>
<gene>
    <name evidence="1" type="ORF">PoB_007629400</name>
</gene>
<name>A0AAV4E0G3_9GAST</name>
<dbReference type="AlphaFoldDB" id="A0AAV4E0G3"/>
<comment type="caution">
    <text evidence="1">The sequence shown here is derived from an EMBL/GenBank/DDBJ whole genome shotgun (WGS) entry which is preliminary data.</text>
</comment>
<sequence>MDVRCAGNRIGRPAVRANLFTLTILGLDFTIQTEQEEAGPGIETQSSDSHHNCLPWGIGLRSPAIWDRPHALIGLLSRPTRANNRQACVARSRAKLTANRED</sequence>
<organism evidence="1 2">
    <name type="scientific">Plakobranchus ocellatus</name>
    <dbReference type="NCBI Taxonomy" id="259542"/>
    <lineage>
        <taxon>Eukaryota</taxon>
        <taxon>Metazoa</taxon>
        <taxon>Spiralia</taxon>
        <taxon>Lophotrochozoa</taxon>
        <taxon>Mollusca</taxon>
        <taxon>Gastropoda</taxon>
        <taxon>Heterobranchia</taxon>
        <taxon>Euthyneura</taxon>
        <taxon>Panpulmonata</taxon>
        <taxon>Sacoglossa</taxon>
        <taxon>Placobranchoidea</taxon>
        <taxon>Plakobranchidae</taxon>
        <taxon>Plakobranchus</taxon>
    </lineage>
</organism>
<keyword evidence="2" id="KW-1185">Reference proteome</keyword>
<reference evidence="1 2" key="1">
    <citation type="journal article" date="2021" name="Elife">
        <title>Chloroplast acquisition without the gene transfer in kleptoplastic sea slugs, Plakobranchus ocellatus.</title>
        <authorList>
            <person name="Maeda T."/>
            <person name="Takahashi S."/>
            <person name="Yoshida T."/>
            <person name="Shimamura S."/>
            <person name="Takaki Y."/>
            <person name="Nagai Y."/>
            <person name="Toyoda A."/>
            <person name="Suzuki Y."/>
            <person name="Arimoto A."/>
            <person name="Ishii H."/>
            <person name="Satoh N."/>
            <person name="Nishiyama T."/>
            <person name="Hasebe M."/>
            <person name="Maruyama T."/>
            <person name="Minagawa J."/>
            <person name="Obokata J."/>
            <person name="Shigenobu S."/>
        </authorList>
    </citation>
    <scope>NUCLEOTIDE SEQUENCE [LARGE SCALE GENOMIC DNA]</scope>
</reference>
<evidence type="ECO:0000313" key="1">
    <source>
        <dbReference type="EMBL" id="GFO49789.1"/>
    </source>
</evidence>
<dbReference type="EMBL" id="BLXT01008499">
    <property type="protein sequence ID" value="GFO49789.1"/>
    <property type="molecule type" value="Genomic_DNA"/>
</dbReference>
<accession>A0AAV4E0G3</accession>